<organism evidence="4 5">
    <name type="scientific">Riccia sorocarpa</name>
    <dbReference type="NCBI Taxonomy" id="122646"/>
    <lineage>
        <taxon>Eukaryota</taxon>
        <taxon>Viridiplantae</taxon>
        <taxon>Streptophyta</taxon>
        <taxon>Embryophyta</taxon>
        <taxon>Marchantiophyta</taxon>
        <taxon>Marchantiopsida</taxon>
        <taxon>Marchantiidae</taxon>
        <taxon>Marchantiales</taxon>
        <taxon>Ricciaceae</taxon>
        <taxon>Riccia</taxon>
    </lineage>
</organism>
<reference evidence="4 5" key="1">
    <citation type="submission" date="2024-09" db="EMBL/GenBank/DDBJ databases">
        <title>Chromosome-scale assembly of Riccia sorocarpa.</title>
        <authorList>
            <person name="Paukszto L."/>
        </authorList>
    </citation>
    <scope>NUCLEOTIDE SEQUENCE [LARGE SCALE GENOMIC DNA]</scope>
    <source>
        <strain evidence="4">LP-2024</strain>
        <tissue evidence="4">Aerial parts of the thallus</tissue>
    </source>
</reference>
<comment type="caution">
    <text evidence="4">The sequence shown here is derived from an EMBL/GenBank/DDBJ whole genome shotgun (WGS) entry which is preliminary data.</text>
</comment>
<feature type="compositionally biased region" description="Basic and acidic residues" evidence="1">
    <location>
        <begin position="28"/>
        <end position="54"/>
    </location>
</feature>
<evidence type="ECO:0000313" key="4">
    <source>
        <dbReference type="EMBL" id="KAL3680272.1"/>
    </source>
</evidence>
<feature type="domain" description="PARP1-like PADR1" evidence="2">
    <location>
        <begin position="62"/>
        <end position="110"/>
    </location>
</feature>
<proteinExistence type="predicted"/>
<dbReference type="Proteomes" id="UP001633002">
    <property type="component" value="Unassembled WGS sequence"/>
</dbReference>
<dbReference type="EMBL" id="JBJQOH010000007">
    <property type="protein sequence ID" value="KAL3680272.1"/>
    <property type="molecule type" value="Genomic_DNA"/>
</dbReference>
<keyword evidence="5" id="KW-1185">Reference proteome</keyword>
<evidence type="ECO:0000313" key="3">
    <source>
        <dbReference type="EMBL" id="KAL3680252.1"/>
    </source>
</evidence>
<gene>
    <name evidence="3" type="ORF">R1sor_023208</name>
    <name evidence="4" type="ORF">R1sor_023228</name>
</gene>
<dbReference type="Gene3D" id="1.10.20.130">
    <property type="match status" value="1"/>
</dbReference>
<dbReference type="EMBL" id="JBJQOH010000007">
    <property type="protein sequence ID" value="KAL3680252.1"/>
    <property type="molecule type" value="Genomic_DNA"/>
</dbReference>
<dbReference type="AlphaFoldDB" id="A0ABD3GQ36"/>
<feature type="region of interest" description="Disordered" evidence="1">
    <location>
        <begin position="1"/>
        <end position="61"/>
    </location>
</feature>
<protein>
    <recommendedName>
        <fullName evidence="2">PARP1-like PADR1 domain-containing protein</fullName>
    </recommendedName>
</protein>
<name>A0ABD3GQ36_9MARC</name>
<dbReference type="InterPro" id="IPR049296">
    <property type="entry name" value="PARP1-like_PADR1_N"/>
</dbReference>
<feature type="compositionally biased region" description="Basic and acidic residues" evidence="1">
    <location>
        <begin position="10"/>
        <end position="19"/>
    </location>
</feature>
<sequence>MDLQHEDEEGVKRPKKAEEDLNEVLSSGEHEQKKGQGRKTKDEKSEAESDHDMVDSDEPAAAAAEELAELVDELKKNVSVEELKTFLEENELYARGLDNEIYERRFDVLLIPSSACHTIGKVKMVAYLCVRLPTHVAQKFEV</sequence>
<evidence type="ECO:0000256" key="1">
    <source>
        <dbReference type="SAM" id="MobiDB-lite"/>
    </source>
</evidence>
<evidence type="ECO:0000313" key="5">
    <source>
        <dbReference type="Proteomes" id="UP001633002"/>
    </source>
</evidence>
<evidence type="ECO:0000259" key="2">
    <source>
        <dbReference type="Pfam" id="PF21728"/>
    </source>
</evidence>
<dbReference type="Pfam" id="PF21728">
    <property type="entry name" value="PADR1_N"/>
    <property type="match status" value="1"/>
</dbReference>
<accession>A0ABD3GQ36</accession>